<feature type="compositionally biased region" description="Polar residues" evidence="1">
    <location>
        <begin position="1"/>
        <end position="17"/>
    </location>
</feature>
<feature type="compositionally biased region" description="Polar residues" evidence="1">
    <location>
        <begin position="191"/>
        <end position="201"/>
    </location>
</feature>
<feature type="compositionally biased region" description="Low complexity" evidence="1">
    <location>
        <begin position="123"/>
        <end position="142"/>
    </location>
</feature>
<dbReference type="VEuPathDB" id="FungiDB:UMAG_00702"/>
<feature type="region of interest" description="Disordered" evidence="1">
    <location>
        <begin position="808"/>
        <end position="834"/>
    </location>
</feature>
<feature type="compositionally biased region" description="Basic and acidic residues" evidence="1">
    <location>
        <begin position="1899"/>
        <end position="1921"/>
    </location>
</feature>
<dbReference type="Proteomes" id="UP000000561">
    <property type="component" value="Chromosome 1"/>
</dbReference>
<feature type="compositionally biased region" description="Acidic residues" evidence="1">
    <location>
        <begin position="735"/>
        <end position="749"/>
    </location>
</feature>
<proteinExistence type="predicted"/>
<keyword evidence="3" id="KW-1185">Reference proteome</keyword>
<evidence type="ECO:0000313" key="2">
    <source>
        <dbReference type="EMBL" id="KIS72294.1"/>
    </source>
</evidence>
<feature type="compositionally biased region" description="Basic residues" evidence="1">
    <location>
        <begin position="1879"/>
        <end position="1888"/>
    </location>
</feature>
<feature type="compositionally biased region" description="Basic and acidic residues" evidence="1">
    <location>
        <begin position="1418"/>
        <end position="1452"/>
    </location>
</feature>
<feature type="compositionally biased region" description="Basic residues" evidence="1">
    <location>
        <begin position="1647"/>
        <end position="1657"/>
    </location>
</feature>
<dbReference type="eggNOG" id="ENOG502RBWA">
    <property type="taxonomic scope" value="Eukaryota"/>
</dbReference>
<accession>A0A0D1E8X7</accession>
<feature type="compositionally biased region" description="Low complexity" evidence="1">
    <location>
        <begin position="1799"/>
        <end position="1811"/>
    </location>
</feature>
<dbReference type="InParanoid" id="A0A0D1E8X7"/>
<feature type="compositionally biased region" description="Basic and acidic residues" evidence="1">
    <location>
        <begin position="1719"/>
        <end position="1736"/>
    </location>
</feature>
<organism evidence="2 3">
    <name type="scientific">Mycosarcoma maydis</name>
    <name type="common">Corn smut fungus</name>
    <name type="synonym">Ustilago maydis</name>
    <dbReference type="NCBI Taxonomy" id="5270"/>
    <lineage>
        <taxon>Eukaryota</taxon>
        <taxon>Fungi</taxon>
        <taxon>Dikarya</taxon>
        <taxon>Basidiomycota</taxon>
        <taxon>Ustilaginomycotina</taxon>
        <taxon>Ustilaginomycetes</taxon>
        <taxon>Ustilaginales</taxon>
        <taxon>Ustilaginaceae</taxon>
        <taxon>Mycosarcoma</taxon>
    </lineage>
</organism>
<sequence length="1955" mass="211761">MTRSNTPHSHSQHTQQRPYYVPYSAAQGQHTNASSTRSSLARQSNGLHGLPQNNMNTSSSSISTFSATDVHPTPSVSRLAAHLPSHASPSAYDRFNEVDWIINLSSRIGNALQSPSRILQHAATSSAASPSSPSSYALNSSRSRVRLPRPSKEFRELQHRIQLSHTSSSSTAPADVSLISSISDRADDPDTSATSWAQHAQQDFEHRRAELQNSRQQVLKHLQDTRTDIDANQNNMHTAEQRSVDPAVERSILTAKSLQELMRSGGLQSQAAEHDDGFDNLLCSAEALPVTNHGLGPSSLFEANRASDGSLDIESILRQRAQIAAARDSDPSRPSIPSSTMLNLSQAASNPNKKPTIEMLGDASPPHSDPQPNQASHGHAEQVNEQTTHLDSDQRSVPHPHPMDQIAIVDGVFKIIATQPQQLPQHHTQTQHVQVDDVHVQDNEPFKRTTNHQIDSASDLDASDGTRSVADGEEEEQEEANQEEVAEGEEEEEGDEEEEEEEEEEGDDDDEDDDEEEDDDGDGMDDGAERRNTSHAASLHYYDGFGGVNTRDLLFETPIGDADEPIVLSDSDDNSETDSTSSNHQVDSQGSQDDQVEEQDQDELVEQSDSQSDSDSNHQDESNQGDIAGSQQHSHEPQQLQNPLDLADDERQEAKTQSDVDVSDAQQEAALQSEHNDVLNNSVESRIVSGFDDGLLAEQLEAETQEPEMSRPAAVSFLNTASERANGQLPHDSEGEGVPDSEVEPEELDQDLRWSDFEPAQQQGEDSSRAQSPARLEPADLAFRARVEAHSMPGFVSAARIFADIQTSEADSTDQASPPACASDERLERIDPQLLEGFSNNELVTDLFSSAHTASNDDPQESSRSKVQTEADIFDAFTRQDASSDTHDTVDERQLQDQEAFPAAAEDIQDTESAIEEDHDAAIEVPPSKPGDAVSYFERGSAAGEADLHRPDTDQDSPAAAAPEETQNDGAVIKESHDADTEESLTKPGDVDSVNEQGAAASEGDDVLAGSELGKDAETKHHASLPSLVAEKMVGRQGNQHVDTVEQVNASHSDAKEAPASREQMGVSQFGEAEELLTAAPVSVGDKDGSDATIEKSQASLMCIESTDVLEADVQDNSGNEAAPDAAILQLENGPALVAAADASSNAEANTVEADSNTIGILNTDVIVDAPVSVNSEPLDASVALEASEPHVSVHVPEEAIHETEKEATLSGHLTDRDSSLERQVAPAAAATLSAIQEHSTAQGDAAQVYTEVKADVDAAALVPNPSEKVSSEQEKSKDTALAKEDADQLADDQGGNGTSPAAKVSHHQGSTEHNLSSDVANEQPTFSKPEQESKDIDLPVSVFENSLTPRRVPPSPASSDRRSTSSFTPSANRQGNRHLHGAAKRNFFAQVTEAASGLASNLAAPLRALPSLLPISERRAEETREDNEKAEHTARIENKMEGNGREEERQQKSRSNNSTELPKFTITTRSHCICRRLQLSKVEGAPIFIVPGCSINYEQAHKEGAEDLGLTDESLADDWLTVDPDLIPEDVHHTLSRIIGLEFLNEGICVEPDSTAAKLVFSGFDLGVDLLPPLDEEASHSQGMGSDDTVNKRDLDAKVENKTGESAKNVENSSDEAREENDSAHTRTDSSEGNNLEQEPETPTRATRRSNRHRRNSSAASASSHHRSPRHADPKSPNADYLPEEERRRLAKHRHPQAVVSGDVSIASLEKQATEQMAEDHSSKVGTIKEDDQAEVHAPPAPPAALPSQSKKKRGRPRKSAAKDAQDTPTAQHEPRANEVDLDLPSSPKLKKRRGHKSAASAAPDAGEAPINEDEDEHDAVAVESALDAIELTPKRSLRGGQTCEEKAELKEEGDAERNHRQNEDRDQLEPQQDSKRKAGRGRKKRKQPSEENSVASLREETEADKKIPKLDQADSVKEIHTRRRSRGGAASQSPSATKTSPRKSLKRKVLKLN</sequence>
<feature type="region of interest" description="Disordered" evidence="1">
    <location>
        <begin position="123"/>
        <end position="147"/>
    </location>
</feature>
<feature type="region of interest" description="Disordered" evidence="1">
    <location>
        <begin position="698"/>
        <end position="777"/>
    </location>
</feature>
<feature type="compositionally biased region" description="Low complexity" evidence="1">
    <location>
        <begin position="577"/>
        <end position="593"/>
    </location>
</feature>
<protein>
    <submittedName>
        <fullName evidence="2">Uncharacterized protein</fullName>
    </submittedName>
</protein>
<dbReference type="PANTHER" id="PTHR48162:SF1">
    <property type="entry name" value="RIBOSOMAL L1 DOMAIN-CONTAINING PROTEIN CG13096"/>
    <property type="match status" value="1"/>
</dbReference>
<feature type="compositionally biased region" description="Basic and acidic residues" evidence="1">
    <location>
        <begin position="1270"/>
        <end position="1287"/>
    </location>
</feature>
<dbReference type="PANTHER" id="PTHR48162">
    <property type="entry name" value="YALI0A06930P"/>
    <property type="match status" value="1"/>
</dbReference>
<feature type="compositionally biased region" description="Acidic residues" evidence="1">
    <location>
        <begin position="594"/>
        <end position="606"/>
    </location>
</feature>
<feature type="region of interest" description="Disordered" evidence="1">
    <location>
        <begin position="183"/>
        <end position="205"/>
    </location>
</feature>
<dbReference type="InterPro" id="IPR053110">
    <property type="entry name" value="Ribosomal_L1-TF"/>
</dbReference>
<feature type="compositionally biased region" description="Basic and acidic residues" evidence="1">
    <location>
        <begin position="1845"/>
        <end position="1878"/>
    </location>
</feature>
<dbReference type="STRING" id="237631.A0A0D1E8X7"/>
<evidence type="ECO:0000313" key="3">
    <source>
        <dbReference type="Proteomes" id="UP000000561"/>
    </source>
</evidence>
<feature type="compositionally biased region" description="Basic residues" evidence="1">
    <location>
        <begin position="1751"/>
        <end position="1761"/>
    </location>
</feature>
<dbReference type="EMBL" id="CM003140">
    <property type="protein sequence ID" value="KIS72294.1"/>
    <property type="molecule type" value="Genomic_DNA"/>
</dbReference>
<dbReference type="RefSeq" id="XP_011386497.1">
    <property type="nucleotide sequence ID" value="XM_011388195.1"/>
</dbReference>
<feature type="compositionally biased region" description="Polar residues" evidence="1">
    <location>
        <begin position="659"/>
        <end position="670"/>
    </location>
</feature>
<feature type="region of interest" description="Disordered" evidence="1">
    <location>
        <begin position="322"/>
        <end position="402"/>
    </location>
</feature>
<gene>
    <name evidence="2" type="ORF">UMAG_00702</name>
</gene>
<name>A0A0D1E8X7_MYCMD</name>
<feature type="compositionally biased region" description="Basic and acidic residues" evidence="1">
    <location>
        <begin position="1621"/>
        <end position="1631"/>
    </location>
</feature>
<feature type="compositionally biased region" description="Polar residues" evidence="1">
    <location>
        <begin position="26"/>
        <end position="56"/>
    </location>
</feature>
<feature type="region of interest" description="Disordered" evidence="1">
    <location>
        <begin position="849"/>
        <end position="1015"/>
    </location>
</feature>
<feature type="region of interest" description="Disordered" evidence="1">
    <location>
        <begin position="1599"/>
        <end position="1955"/>
    </location>
</feature>
<feature type="region of interest" description="Disordered" evidence="1">
    <location>
        <begin position="1418"/>
        <end position="1462"/>
    </location>
</feature>
<feature type="region of interest" description="Disordered" evidence="1">
    <location>
        <begin position="1262"/>
        <end position="1377"/>
    </location>
</feature>
<feature type="compositionally biased region" description="Polar residues" evidence="1">
    <location>
        <begin position="340"/>
        <end position="353"/>
    </location>
</feature>
<feature type="compositionally biased region" description="Polar residues" evidence="1">
    <location>
        <begin position="760"/>
        <end position="771"/>
    </location>
</feature>
<feature type="region of interest" description="Disordered" evidence="1">
    <location>
        <begin position="1047"/>
        <end position="1066"/>
    </location>
</feature>
<feature type="region of interest" description="Disordered" evidence="1">
    <location>
        <begin position="1"/>
        <end position="72"/>
    </location>
</feature>
<dbReference type="SMR" id="A0A0D1E8X7"/>
<feature type="compositionally biased region" description="Polar residues" evidence="1">
    <location>
        <begin position="629"/>
        <end position="642"/>
    </location>
</feature>
<feature type="compositionally biased region" description="Low complexity" evidence="1">
    <location>
        <begin position="322"/>
        <end position="339"/>
    </location>
</feature>
<dbReference type="OMA" id="HEEDDNA"/>
<feature type="compositionally biased region" description="Low complexity" evidence="1">
    <location>
        <begin position="57"/>
        <end position="68"/>
    </location>
</feature>
<reference evidence="2 3" key="1">
    <citation type="journal article" date="2006" name="Nature">
        <title>Insights from the genome of the biotrophic fungal plant pathogen Ustilago maydis.</title>
        <authorList>
            <person name="Kamper J."/>
            <person name="Kahmann R."/>
            <person name="Bolker M."/>
            <person name="Ma L.J."/>
            <person name="Brefort T."/>
            <person name="Saville B.J."/>
            <person name="Banuett F."/>
            <person name="Kronstad J.W."/>
            <person name="Gold S.E."/>
            <person name="Muller O."/>
            <person name="Perlin M.H."/>
            <person name="Wosten H.A."/>
            <person name="de Vries R."/>
            <person name="Ruiz-Herrera J."/>
            <person name="Reynaga-Pena C.G."/>
            <person name="Snetselaar K."/>
            <person name="McCann M."/>
            <person name="Perez-Martin J."/>
            <person name="Feldbrugge M."/>
            <person name="Basse C.W."/>
            <person name="Steinberg G."/>
            <person name="Ibeas J.I."/>
            <person name="Holloman W."/>
            <person name="Guzman P."/>
            <person name="Farman M."/>
            <person name="Stajich J.E."/>
            <person name="Sentandreu R."/>
            <person name="Gonzalez-Prieto J.M."/>
            <person name="Kennell J.C."/>
            <person name="Molina L."/>
            <person name="Schirawski J."/>
            <person name="Mendoza-Mendoza A."/>
            <person name="Greilinger D."/>
            <person name="Munch K."/>
            <person name="Rossel N."/>
            <person name="Scherer M."/>
            <person name="Vranes M."/>
            <person name="Ladendorf O."/>
            <person name="Vincon V."/>
            <person name="Fuchs U."/>
            <person name="Sandrock B."/>
            <person name="Meng S."/>
            <person name="Ho E.C."/>
            <person name="Cahill M.J."/>
            <person name="Boyce K.J."/>
            <person name="Klose J."/>
            <person name="Klosterman S.J."/>
            <person name="Deelstra H.J."/>
            <person name="Ortiz-Castellanos L."/>
            <person name="Li W."/>
            <person name="Sanchez-Alonso P."/>
            <person name="Schreier P.H."/>
            <person name="Hauser-Hahn I."/>
            <person name="Vaupel M."/>
            <person name="Koopmann E."/>
            <person name="Friedrich G."/>
            <person name="Voss H."/>
            <person name="Schluter T."/>
            <person name="Margolis J."/>
            <person name="Platt D."/>
            <person name="Swimmer C."/>
            <person name="Gnirke A."/>
            <person name="Chen F."/>
            <person name="Vysotskaia V."/>
            <person name="Mannhaupt G."/>
            <person name="Guldener U."/>
            <person name="Munsterkotter M."/>
            <person name="Haase D."/>
            <person name="Oesterheld M."/>
            <person name="Mewes H.W."/>
            <person name="Mauceli E.W."/>
            <person name="DeCaprio D."/>
            <person name="Wade C.M."/>
            <person name="Butler J."/>
            <person name="Young S."/>
            <person name="Jaffe D.B."/>
            <person name="Calvo S."/>
            <person name="Nusbaum C."/>
            <person name="Galagan J."/>
            <person name="Birren B.W."/>
        </authorList>
    </citation>
    <scope>NUCLEOTIDE SEQUENCE [LARGE SCALE GENOMIC DNA]</scope>
    <source>
        <strain evidence="3">DSM 14603 / FGSC 9021 / UM521</strain>
    </source>
</reference>
<feature type="region of interest" description="Disordered" evidence="1">
    <location>
        <begin position="562"/>
        <end position="680"/>
    </location>
</feature>
<feature type="compositionally biased region" description="Polar residues" evidence="1">
    <location>
        <begin position="1308"/>
        <end position="1329"/>
    </location>
</feature>
<feature type="compositionally biased region" description="Acidic residues" evidence="1">
    <location>
        <begin position="471"/>
        <end position="526"/>
    </location>
</feature>
<dbReference type="GeneID" id="23561930"/>
<feature type="compositionally biased region" description="Basic residues" evidence="1">
    <location>
        <begin position="1942"/>
        <end position="1955"/>
    </location>
</feature>
<feature type="compositionally biased region" description="Basic and acidic residues" evidence="1">
    <location>
        <begin position="882"/>
        <end position="896"/>
    </location>
</feature>
<feature type="compositionally biased region" description="Acidic residues" evidence="1">
    <location>
        <begin position="907"/>
        <end position="919"/>
    </location>
</feature>
<evidence type="ECO:0000256" key="1">
    <source>
        <dbReference type="SAM" id="MobiDB-lite"/>
    </source>
</evidence>
<dbReference type="KEGG" id="uma:UMAG_00702"/>
<dbReference type="OrthoDB" id="2555984at2759"/>
<feature type="region of interest" description="Disordered" evidence="1">
    <location>
        <begin position="448"/>
        <end position="535"/>
    </location>
</feature>
<feature type="compositionally biased region" description="Basic and acidic residues" evidence="1">
    <location>
        <begin position="378"/>
        <end position="396"/>
    </location>
</feature>